<name>J3N303_ORYBR</name>
<sequence>SRHAHATRRKNNTTEEEGTKKKKKTDASKGEKCYSHHQPNPPHPSLSLSLSSPASIRACLLLLLPLYLLHTQIPN</sequence>
<keyword evidence="3" id="KW-1185">Reference proteome</keyword>
<proteinExistence type="predicted"/>
<reference evidence="2" key="2">
    <citation type="submission" date="2013-04" db="UniProtKB">
        <authorList>
            <consortium name="EnsemblPlants"/>
        </authorList>
    </citation>
    <scope>IDENTIFICATION</scope>
</reference>
<organism evidence="2">
    <name type="scientific">Oryza brachyantha</name>
    <name type="common">malo sina</name>
    <dbReference type="NCBI Taxonomy" id="4533"/>
    <lineage>
        <taxon>Eukaryota</taxon>
        <taxon>Viridiplantae</taxon>
        <taxon>Streptophyta</taxon>
        <taxon>Embryophyta</taxon>
        <taxon>Tracheophyta</taxon>
        <taxon>Spermatophyta</taxon>
        <taxon>Magnoliopsida</taxon>
        <taxon>Liliopsida</taxon>
        <taxon>Poales</taxon>
        <taxon>Poaceae</taxon>
        <taxon>BOP clade</taxon>
        <taxon>Oryzoideae</taxon>
        <taxon>Oryzeae</taxon>
        <taxon>Oryzinae</taxon>
        <taxon>Oryza</taxon>
    </lineage>
</organism>
<feature type="compositionally biased region" description="Basic residues" evidence="1">
    <location>
        <begin position="1"/>
        <end position="11"/>
    </location>
</feature>
<dbReference type="AlphaFoldDB" id="J3N303"/>
<evidence type="ECO:0000313" key="3">
    <source>
        <dbReference type="Proteomes" id="UP000006038"/>
    </source>
</evidence>
<feature type="region of interest" description="Disordered" evidence="1">
    <location>
        <begin position="1"/>
        <end position="49"/>
    </location>
</feature>
<evidence type="ECO:0000256" key="1">
    <source>
        <dbReference type="SAM" id="MobiDB-lite"/>
    </source>
</evidence>
<dbReference type="HOGENOM" id="CLU_2678278_0_0_1"/>
<dbReference type="Proteomes" id="UP000006038">
    <property type="component" value="Chromosome 10"/>
</dbReference>
<dbReference type="Gramene" id="OB10G19010.1">
    <property type="protein sequence ID" value="OB10G19010.1"/>
    <property type="gene ID" value="OB10G19010"/>
</dbReference>
<reference evidence="2" key="1">
    <citation type="journal article" date="2013" name="Nat. Commun.">
        <title>Whole-genome sequencing of Oryza brachyantha reveals mechanisms underlying Oryza genome evolution.</title>
        <authorList>
            <person name="Chen J."/>
            <person name="Huang Q."/>
            <person name="Gao D."/>
            <person name="Wang J."/>
            <person name="Lang Y."/>
            <person name="Liu T."/>
            <person name="Li B."/>
            <person name="Bai Z."/>
            <person name="Luis Goicoechea J."/>
            <person name="Liang C."/>
            <person name="Chen C."/>
            <person name="Zhang W."/>
            <person name="Sun S."/>
            <person name="Liao Y."/>
            <person name="Zhang X."/>
            <person name="Yang L."/>
            <person name="Song C."/>
            <person name="Wang M."/>
            <person name="Shi J."/>
            <person name="Liu G."/>
            <person name="Liu J."/>
            <person name="Zhou H."/>
            <person name="Zhou W."/>
            <person name="Yu Q."/>
            <person name="An N."/>
            <person name="Chen Y."/>
            <person name="Cai Q."/>
            <person name="Wang B."/>
            <person name="Liu B."/>
            <person name="Min J."/>
            <person name="Huang Y."/>
            <person name="Wu H."/>
            <person name="Li Z."/>
            <person name="Zhang Y."/>
            <person name="Yin Y."/>
            <person name="Song W."/>
            <person name="Jiang J."/>
            <person name="Jackson S.A."/>
            <person name="Wing R.A."/>
            <person name="Wang J."/>
            <person name="Chen M."/>
        </authorList>
    </citation>
    <scope>NUCLEOTIDE SEQUENCE [LARGE SCALE GENOMIC DNA]</scope>
    <source>
        <strain evidence="2">cv. IRGC 101232</strain>
    </source>
</reference>
<evidence type="ECO:0000313" key="2">
    <source>
        <dbReference type="EnsemblPlants" id="OB10G19010.1"/>
    </source>
</evidence>
<protein>
    <submittedName>
        <fullName evidence="2">Uncharacterized protein</fullName>
    </submittedName>
</protein>
<dbReference type="EnsemblPlants" id="OB10G19010.1">
    <property type="protein sequence ID" value="OB10G19010.1"/>
    <property type="gene ID" value="OB10G19010"/>
</dbReference>
<accession>J3N303</accession>
<feature type="compositionally biased region" description="Basic and acidic residues" evidence="1">
    <location>
        <begin position="25"/>
        <end position="34"/>
    </location>
</feature>